<reference evidence="10 11" key="1">
    <citation type="submission" date="2017-03" db="EMBL/GenBank/DDBJ databases">
        <title>Genome sequence of Clostridium oryzae DSM 28571.</title>
        <authorList>
            <person name="Poehlein A."/>
            <person name="Daniel R."/>
        </authorList>
    </citation>
    <scope>NUCLEOTIDE SEQUENCE [LARGE SCALE GENOMIC DNA]</scope>
    <source>
        <strain evidence="10 11">DSM 28571</strain>
    </source>
</reference>
<dbReference type="PROSITE" id="PS50928">
    <property type="entry name" value="ABC_TM1"/>
    <property type="match status" value="1"/>
</dbReference>
<keyword evidence="11" id="KW-1185">Reference proteome</keyword>
<comment type="subcellular location">
    <subcellularLocation>
        <location evidence="1 8">Cell membrane</location>
        <topology evidence="1 8">Multi-pass membrane protein</topology>
    </subcellularLocation>
</comment>
<dbReference type="PANTHER" id="PTHR30614:SF0">
    <property type="entry name" value="L-CYSTINE TRANSPORT SYSTEM PERMEASE PROTEIN TCYL"/>
    <property type="match status" value="1"/>
</dbReference>
<evidence type="ECO:0000256" key="6">
    <source>
        <dbReference type="ARBA" id="ARBA00022989"/>
    </source>
</evidence>
<evidence type="ECO:0000256" key="5">
    <source>
        <dbReference type="ARBA" id="ARBA00022970"/>
    </source>
</evidence>
<dbReference type="CDD" id="cd06261">
    <property type="entry name" value="TM_PBP2"/>
    <property type="match status" value="1"/>
</dbReference>
<dbReference type="RefSeq" id="WP_079421536.1">
    <property type="nucleotide sequence ID" value="NZ_MZGV01000001.1"/>
</dbReference>
<dbReference type="EMBL" id="MZGV01000001">
    <property type="protein sequence ID" value="OPJ65009.1"/>
    <property type="molecule type" value="Genomic_DNA"/>
</dbReference>
<keyword evidence="3" id="KW-1003">Cell membrane</keyword>
<dbReference type="NCBIfam" id="TIGR01726">
    <property type="entry name" value="HEQRo_perm_3TM"/>
    <property type="match status" value="1"/>
</dbReference>
<name>A0A1V4IYN0_9CLOT</name>
<proteinExistence type="inferred from homology"/>
<keyword evidence="6 8" id="KW-1133">Transmembrane helix</keyword>
<dbReference type="OrthoDB" id="9787841at2"/>
<dbReference type="InterPro" id="IPR000515">
    <property type="entry name" value="MetI-like"/>
</dbReference>
<dbReference type="InterPro" id="IPR035906">
    <property type="entry name" value="MetI-like_sf"/>
</dbReference>
<dbReference type="InterPro" id="IPR010065">
    <property type="entry name" value="AA_ABC_transptr_permease_3TM"/>
</dbReference>
<dbReference type="Gene3D" id="1.10.3720.10">
    <property type="entry name" value="MetI-like"/>
    <property type="match status" value="1"/>
</dbReference>
<feature type="domain" description="ABC transmembrane type-1" evidence="9">
    <location>
        <begin position="15"/>
        <end position="203"/>
    </location>
</feature>
<evidence type="ECO:0000313" key="10">
    <source>
        <dbReference type="EMBL" id="OPJ65009.1"/>
    </source>
</evidence>
<dbReference type="GO" id="GO:0043190">
    <property type="term" value="C:ATP-binding cassette (ABC) transporter complex"/>
    <property type="evidence" value="ECO:0007669"/>
    <property type="project" value="InterPro"/>
</dbReference>
<dbReference type="SUPFAM" id="SSF161098">
    <property type="entry name" value="MetI-like"/>
    <property type="match status" value="1"/>
</dbReference>
<evidence type="ECO:0000256" key="1">
    <source>
        <dbReference type="ARBA" id="ARBA00004651"/>
    </source>
</evidence>
<evidence type="ECO:0000313" key="11">
    <source>
        <dbReference type="Proteomes" id="UP000190080"/>
    </source>
</evidence>
<evidence type="ECO:0000256" key="3">
    <source>
        <dbReference type="ARBA" id="ARBA00022475"/>
    </source>
</evidence>
<gene>
    <name evidence="10" type="primary">artQ_2</name>
    <name evidence="10" type="ORF">CLORY_00090</name>
</gene>
<dbReference type="Pfam" id="PF00528">
    <property type="entry name" value="BPD_transp_1"/>
    <property type="match status" value="1"/>
</dbReference>
<feature type="transmembrane region" description="Helical" evidence="8">
    <location>
        <begin position="77"/>
        <end position="98"/>
    </location>
</feature>
<evidence type="ECO:0000256" key="2">
    <source>
        <dbReference type="ARBA" id="ARBA00022448"/>
    </source>
</evidence>
<comment type="caution">
    <text evidence="10">The sequence shown here is derived from an EMBL/GenBank/DDBJ whole genome shotgun (WGS) entry which is preliminary data.</text>
</comment>
<evidence type="ECO:0000259" key="9">
    <source>
        <dbReference type="PROSITE" id="PS50928"/>
    </source>
</evidence>
<dbReference type="Proteomes" id="UP000190080">
    <property type="component" value="Unassembled WGS sequence"/>
</dbReference>
<keyword evidence="4 8" id="KW-0812">Transmembrane</keyword>
<dbReference type="PANTHER" id="PTHR30614">
    <property type="entry name" value="MEMBRANE COMPONENT OF AMINO ACID ABC TRANSPORTER"/>
    <property type="match status" value="1"/>
</dbReference>
<keyword evidence="7 8" id="KW-0472">Membrane</keyword>
<dbReference type="FunFam" id="1.10.3720.10:FF:000033">
    <property type="entry name" value="Polar amino acid ABC transporter permease"/>
    <property type="match status" value="1"/>
</dbReference>
<evidence type="ECO:0000256" key="4">
    <source>
        <dbReference type="ARBA" id="ARBA00022692"/>
    </source>
</evidence>
<evidence type="ECO:0000256" key="7">
    <source>
        <dbReference type="ARBA" id="ARBA00023136"/>
    </source>
</evidence>
<comment type="similarity">
    <text evidence="8">Belongs to the binding-protein-dependent transport system permease family.</text>
</comment>
<accession>A0A1V4IYN0</accession>
<dbReference type="AlphaFoldDB" id="A0A1V4IYN0"/>
<keyword evidence="2 8" id="KW-0813">Transport</keyword>
<dbReference type="InterPro" id="IPR043429">
    <property type="entry name" value="ArtM/GltK/GlnP/TcyL/YhdX-like"/>
</dbReference>
<dbReference type="GO" id="GO:0022857">
    <property type="term" value="F:transmembrane transporter activity"/>
    <property type="evidence" value="ECO:0007669"/>
    <property type="project" value="InterPro"/>
</dbReference>
<dbReference type="GO" id="GO:0006865">
    <property type="term" value="P:amino acid transport"/>
    <property type="evidence" value="ECO:0007669"/>
    <property type="project" value="UniProtKB-KW"/>
</dbReference>
<feature type="transmembrane region" description="Helical" evidence="8">
    <location>
        <begin position="16"/>
        <end position="39"/>
    </location>
</feature>
<organism evidence="10 11">
    <name type="scientific">Clostridium oryzae</name>
    <dbReference type="NCBI Taxonomy" id="1450648"/>
    <lineage>
        <taxon>Bacteria</taxon>
        <taxon>Bacillati</taxon>
        <taxon>Bacillota</taxon>
        <taxon>Clostridia</taxon>
        <taxon>Eubacteriales</taxon>
        <taxon>Clostridiaceae</taxon>
        <taxon>Clostridium</taxon>
    </lineage>
</organism>
<keyword evidence="5" id="KW-0029">Amino-acid transport</keyword>
<feature type="transmembrane region" description="Helical" evidence="8">
    <location>
        <begin position="182"/>
        <end position="203"/>
    </location>
</feature>
<feature type="transmembrane region" description="Helical" evidence="8">
    <location>
        <begin position="51"/>
        <end position="71"/>
    </location>
</feature>
<dbReference type="STRING" id="1450648.CLORY_00090"/>
<sequence>MDSIGVLIPILLKGSLVTLELTICSVLIGMILGIFITLMRISHFKSLSTIAYVYTWIFRGTPLLLQIYIIYFGLPSVGIVLPSFLSALIGLSLNSAAYMAEIIRGGILAVDKGQFEAAKALSFSYAVTMRKIILPQTIRIIIPSIGNELIAMLKDTSLVSVIAMSDLMRNATLQASSTGNPWMPLLGAGVMYLIMTTVFTVVFDNLEKKLSVY</sequence>
<evidence type="ECO:0000256" key="8">
    <source>
        <dbReference type="RuleBase" id="RU363032"/>
    </source>
</evidence>
<protein>
    <submittedName>
        <fullName evidence="10">Arginine transport system permease protein ArtQ</fullName>
    </submittedName>
</protein>